<evidence type="ECO:0000256" key="1">
    <source>
        <dbReference type="SAM" id="MobiDB-lite"/>
    </source>
</evidence>
<feature type="region of interest" description="Disordered" evidence="1">
    <location>
        <begin position="28"/>
        <end position="64"/>
    </location>
</feature>
<dbReference type="EMBL" id="QRAJ01000013">
    <property type="protein sequence ID" value="ROT86275.1"/>
    <property type="molecule type" value="Genomic_DNA"/>
</dbReference>
<reference evidence="3 4" key="1">
    <citation type="submission" date="2018-07" db="EMBL/GenBank/DDBJ databases">
        <title>The role of parmesan cheese in vectoring bovine microbiota.</title>
        <authorList>
            <person name="Lugli G.A."/>
            <person name="Milani C."/>
        </authorList>
    </citation>
    <scope>NUCLEOTIDE SEQUENCE [LARGE SCALE GENOMIC DNA]</scope>
    <source>
        <strain evidence="3 4">BMONG18</strain>
    </source>
</reference>
<dbReference type="AlphaFoldDB" id="A0A423UC51"/>
<evidence type="ECO:0000313" key="3">
    <source>
        <dbReference type="EMBL" id="ROT86275.1"/>
    </source>
</evidence>
<comment type="caution">
    <text evidence="3">The sequence shown here is derived from an EMBL/GenBank/DDBJ whole genome shotgun (WGS) entry which is preliminary data.</text>
</comment>
<accession>A0A423UC51</accession>
<feature type="chain" id="PRO_5039365801" description="Lipoprotein" evidence="2">
    <location>
        <begin position="24"/>
        <end position="213"/>
    </location>
</feature>
<feature type="compositionally biased region" description="Low complexity" evidence="1">
    <location>
        <begin position="28"/>
        <end position="42"/>
    </location>
</feature>
<dbReference type="Proteomes" id="UP000285266">
    <property type="component" value="Unassembled WGS sequence"/>
</dbReference>
<dbReference type="RefSeq" id="WP_123645339.1">
    <property type="nucleotide sequence ID" value="NZ_QRAJ01000013.1"/>
</dbReference>
<name>A0A423UC51_9BIFI</name>
<keyword evidence="2" id="KW-0732">Signal</keyword>
<evidence type="ECO:0008006" key="5">
    <source>
        <dbReference type="Google" id="ProtNLM"/>
    </source>
</evidence>
<feature type="signal peptide" evidence="2">
    <location>
        <begin position="1"/>
        <end position="23"/>
    </location>
</feature>
<organism evidence="3 4">
    <name type="scientific">Bifidobacterium mongoliense</name>
    <dbReference type="NCBI Taxonomy" id="518643"/>
    <lineage>
        <taxon>Bacteria</taxon>
        <taxon>Bacillati</taxon>
        <taxon>Actinomycetota</taxon>
        <taxon>Actinomycetes</taxon>
        <taxon>Bifidobacteriales</taxon>
        <taxon>Bifidobacteriaceae</taxon>
        <taxon>Bifidobacterium</taxon>
    </lineage>
</organism>
<sequence length="213" mass="22368">MNLKRTIACGACSALLMSLAACGQQQQTAPPISSASTPAISSQGPVATGNKAPDGSAIPGDVQWLSDLPDPRTIDRTQASAVARAYEITLHSWDTATDRDSNAGYMRSSIYGDATYQNAIASQAHRPATGDAIFVNARPHRSYATAAIRHAGSDGVSADANSSSITVAWRQTIIPRDKSGNDTRDGVDYVQLKLTDGKWAVTSMVLSTKGTAQ</sequence>
<dbReference type="PROSITE" id="PS51257">
    <property type="entry name" value="PROKAR_LIPOPROTEIN"/>
    <property type="match status" value="1"/>
</dbReference>
<proteinExistence type="predicted"/>
<evidence type="ECO:0000313" key="4">
    <source>
        <dbReference type="Proteomes" id="UP000285266"/>
    </source>
</evidence>
<gene>
    <name evidence="3" type="ORF">BMONG18_1595</name>
</gene>
<evidence type="ECO:0000256" key="2">
    <source>
        <dbReference type="SAM" id="SignalP"/>
    </source>
</evidence>
<protein>
    <recommendedName>
        <fullName evidence="5">Lipoprotein</fullName>
    </recommendedName>
</protein>